<dbReference type="EMBL" id="GBRH01177949">
    <property type="protein sequence ID" value="JAE19947.1"/>
    <property type="molecule type" value="Transcribed_RNA"/>
</dbReference>
<reference evidence="2" key="2">
    <citation type="journal article" date="2015" name="Data Brief">
        <title>Shoot transcriptome of the giant reed, Arundo donax.</title>
        <authorList>
            <person name="Barrero R.A."/>
            <person name="Guerrero F.D."/>
            <person name="Moolhuijzen P."/>
            <person name="Goolsby J.A."/>
            <person name="Tidwell J."/>
            <person name="Bellgard S.E."/>
            <person name="Bellgard M.I."/>
        </authorList>
    </citation>
    <scope>NUCLEOTIDE SEQUENCE</scope>
    <source>
        <tissue evidence="2">Shoot tissue taken approximately 20 cm above the soil surface</tissue>
    </source>
</reference>
<evidence type="ECO:0000256" key="1">
    <source>
        <dbReference type="SAM" id="MobiDB-lite"/>
    </source>
</evidence>
<evidence type="ECO:0000313" key="2">
    <source>
        <dbReference type="EMBL" id="JAE19947.1"/>
    </source>
</evidence>
<dbReference type="AlphaFoldDB" id="A0A0A9G619"/>
<feature type="compositionally biased region" description="Polar residues" evidence="1">
    <location>
        <begin position="22"/>
        <end position="32"/>
    </location>
</feature>
<reference evidence="2" key="1">
    <citation type="submission" date="2014-09" db="EMBL/GenBank/DDBJ databases">
        <authorList>
            <person name="Magalhaes I.L.F."/>
            <person name="Oliveira U."/>
            <person name="Santos F.R."/>
            <person name="Vidigal T.H.D.A."/>
            <person name="Brescovit A.D."/>
            <person name="Santos A.J."/>
        </authorList>
    </citation>
    <scope>NUCLEOTIDE SEQUENCE</scope>
    <source>
        <tissue evidence="2">Shoot tissue taken approximately 20 cm above the soil surface</tissue>
    </source>
</reference>
<feature type="region of interest" description="Disordered" evidence="1">
    <location>
        <begin position="1"/>
        <end position="32"/>
    </location>
</feature>
<name>A0A0A9G619_ARUDO</name>
<proteinExistence type="predicted"/>
<protein>
    <submittedName>
        <fullName evidence="2">Uncharacterized protein</fullName>
    </submittedName>
</protein>
<sequence>MANRLPLRPPRSKRPSSAKLWSCSSPNRRASPTTADQLQFTVDLGFVHDLHAFFPHISVDLGFVRNHLQFAVNHDVYLHPLDELQLRRRIPPHRSAAPPADLQEAIPPKMKLSSCLYTSGQNKQCQLMRRQMGGVC</sequence>
<accession>A0A0A9G619</accession>
<organism evidence="2">
    <name type="scientific">Arundo donax</name>
    <name type="common">Giant reed</name>
    <name type="synonym">Donax arundinaceus</name>
    <dbReference type="NCBI Taxonomy" id="35708"/>
    <lineage>
        <taxon>Eukaryota</taxon>
        <taxon>Viridiplantae</taxon>
        <taxon>Streptophyta</taxon>
        <taxon>Embryophyta</taxon>
        <taxon>Tracheophyta</taxon>
        <taxon>Spermatophyta</taxon>
        <taxon>Magnoliopsida</taxon>
        <taxon>Liliopsida</taxon>
        <taxon>Poales</taxon>
        <taxon>Poaceae</taxon>
        <taxon>PACMAD clade</taxon>
        <taxon>Arundinoideae</taxon>
        <taxon>Arundineae</taxon>
        <taxon>Arundo</taxon>
    </lineage>
</organism>